<name>A0ABW5GMW6_9PSEU</name>
<reference evidence="3" key="1">
    <citation type="journal article" date="2019" name="Int. J. Syst. Evol. Microbiol.">
        <title>The Global Catalogue of Microorganisms (GCM) 10K type strain sequencing project: providing services to taxonomists for standard genome sequencing and annotation.</title>
        <authorList>
            <consortium name="The Broad Institute Genomics Platform"/>
            <consortium name="The Broad Institute Genome Sequencing Center for Infectious Disease"/>
            <person name="Wu L."/>
            <person name="Ma J."/>
        </authorList>
    </citation>
    <scope>NUCLEOTIDE SEQUENCE [LARGE SCALE GENOMIC DNA]</scope>
    <source>
        <strain evidence="3">CGMCC 4.7643</strain>
    </source>
</reference>
<proteinExistence type="predicted"/>
<dbReference type="Pfam" id="PF05621">
    <property type="entry name" value="TniB"/>
    <property type="match status" value="1"/>
</dbReference>
<dbReference type="Proteomes" id="UP001597419">
    <property type="component" value="Unassembled WGS sequence"/>
</dbReference>
<gene>
    <name evidence="2" type="ORF">ACFSYJ_26560</name>
</gene>
<dbReference type="SUPFAM" id="SSF52540">
    <property type="entry name" value="P-loop containing nucleoside triphosphate hydrolases"/>
    <property type="match status" value="1"/>
</dbReference>
<evidence type="ECO:0000313" key="3">
    <source>
        <dbReference type="Proteomes" id="UP001597419"/>
    </source>
</evidence>
<accession>A0ABW5GMW6</accession>
<dbReference type="InterPro" id="IPR027417">
    <property type="entry name" value="P-loop_NTPase"/>
</dbReference>
<feature type="region of interest" description="Disordered" evidence="1">
    <location>
        <begin position="74"/>
        <end position="93"/>
    </location>
</feature>
<dbReference type="InterPro" id="IPR008868">
    <property type="entry name" value="TniB"/>
</dbReference>
<sequence length="400" mass="44595">MIPDRETIEGWQQWRLTRHAFVPAPRLTLAAYRKLSPRRRQIHDLHRIATHANLPMQETPMTRAVGKLMRSRLQTNSVKRKPTTRPGLMITGGGYQGKTETACEFAAAFEDTWLDMHAQINPAALPGTRDLHVPVAYVQTPVTAKPKSTCQAILDFFGADYKGMNLPQLTRAVRTSLRDHGNRVLLLDDITRLKMHRADDQDTLDLLRAFMSMHTTLVLIGVDIPGSGLLREGRHDPRTGQWVFPPSTAEGDDPATQTERRFDLVHLEPFRYDTAKGIVAWTEHLAGLQDGLRLFRAAPDMLTGGTMPEYLFRRTRGVVGLLERLIEEGCAEAIETGVETLTTDLLDGILINLGNDPRRDPEAGEIPDVPEPAPPRTAKRASRPHNTVFDDHGTSPAAGQ</sequence>
<feature type="region of interest" description="Disordered" evidence="1">
    <location>
        <begin position="236"/>
        <end position="257"/>
    </location>
</feature>
<protein>
    <submittedName>
        <fullName evidence="2">TniB family NTP-binding protein</fullName>
    </submittedName>
</protein>
<keyword evidence="3" id="KW-1185">Reference proteome</keyword>
<evidence type="ECO:0000313" key="2">
    <source>
        <dbReference type="EMBL" id="MFD2462195.1"/>
    </source>
</evidence>
<comment type="caution">
    <text evidence="2">The sequence shown here is derived from an EMBL/GenBank/DDBJ whole genome shotgun (WGS) entry which is preliminary data.</text>
</comment>
<dbReference type="Gene3D" id="3.40.50.300">
    <property type="entry name" value="P-loop containing nucleotide triphosphate hydrolases"/>
    <property type="match status" value="1"/>
</dbReference>
<evidence type="ECO:0000256" key="1">
    <source>
        <dbReference type="SAM" id="MobiDB-lite"/>
    </source>
</evidence>
<dbReference type="RefSeq" id="WP_345401403.1">
    <property type="nucleotide sequence ID" value="NZ_BAABHG010000012.1"/>
</dbReference>
<feature type="region of interest" description="Disordered" evidence="1">
    <location>
        <begin position="356"/>
        <end position="400"/>
    </location>
</feature>
<organism evidence="2 3">
    <name type="scientific">Amycolatopsis samaneae</name>
    <dbReference type="NCBI Taxonomy" id="664691"/>
    <lineage>
        <taxon>Bacteria</taxon>
        <taxon>Bacillati</taxon>
        <taxon>Actinomycetota</taxon>
        <taxon>Actinomycetes</taxon>
        <taxon>Pseudonocardiales</taxon>
        <taxon>Pseudonocardiaceae</taxon>
        <taxon>Amycolatopsis</taxon>
    </lineage>
</organism>
<dbReference type="EMBL" id="JBHUKU010000015">
    <property type="protein sequence ID" value="MFD2462195.1"/>
    <property type="molecule type" value="Genomic_DNA"/>
</dbReference>